<proteinExistence type="inferred from homology"/>
<dbReference type="PANTHER" id="PTHR43669:SF6">
    <property type="entry name" value="DECAPRENYLPHOSPHORYL-2-KETO-BETA-D-ERYTHRO-PENTOSE REDUCTASE"/>
    <property type="match status" value="1"/>
</dbReference>
<dbReference type="InterPro" id="IPR036291">
    <property type="entry name" value="NAD(P)-bd_dom_sf"/>
</dbReference>
<dbReference type="SUPFAM" id="SSF51735">
    <property type="entry name" value="NAD(P)-binding Rossmann-fold domains"/>
    <property type="match status" value="1"/>
</dbReference>
<evidence type="ECO:0000256" key="1">
    <source>
        <dbReference type="ARBA" id="ARBA00006484"/>
    </source>
</evidence>
<reference evidence="3" key="1">
    <citation type="submission" date="2013-08" db="EMBL/GenBank/DDBJ databases">
        <authorList>
            <person name="Mendez C."/>
            <person name="Richter M."/>
            <person name="Ferrer M."/>
            <person name="Sanchez J."/>
        </authorList>
    </citation>
    <scope>NUCLEOTIDE SEQUENCE</scope>
</reference>
<dbReference type="GO" id="GO:0016491">
    <property type="term" value="F:oxidoreductase activity"/>
    <property type="evidence" value="ECO:0007669"/>
    <property type="project" value="UniProtKB-KW"/>
</dbReference>
<organism evidence="3">
    <name type="scientific">mine drainage metagenome</name>
    <dbReference type="NCBI Taxonomy" id="410659"/>
    <lineage>
        <taxon>unclassified sequences</taxon>
        <taxon>metagenomes</taxon>
        <taxon>ecological metagenomes</taxon>
    </lineage>
</organism>
<protein>
    <submittedName>
        <fullName evidence="3">Short-chain dehydrogenase/reductase SDR</fullName>
    </submittedName>
</protein>
<dbReference type="PROSITE" id="PS00061">
    <property type="entry name" value="ADH_SHORT"/>
    <property type="match status" value="1"/>
</dbReference>
<dbReference type="PANTHER" id="PTHR43669">
    <property type="entry name" value="5-KETO-D-GLUCONATE 5-REDUCTASE"/>
    <property type="match status" value="1"/>
</dbReference>
<comment type="caution">
    <text evidence="3">The sequence shown here is derived from an EMBL/GenBank/DDBJ whole genome shotgun (WGS) entry which is preliminary data.</text>
</comment>
<dbReference type="CDD" id="cd05233">
    <property type="entry name" value="SDR_c"/>
    <property type="match status" value="1"/>
</dbReference>
<feature type="non-terminal residue" evidence="3">
    <location>
        <position position="169"/>
    </location>
</feature>
<dbReference type="InterPro" id="IPR020904">
    <property type="entry name" value="Sc_DH/Rdtase_CS"/>
</dbReference>
<dbReference type="AlphaFoldDB" id="T0ZRE6"/>
<accession>T0ZRE6</accession>
<gene>
    <name evidence="3" type="ORF">B2A_08520</name>
</gene>
<dbReference type="PRINTS" id="PR00081">
    <property type="entry name" value="GDHRDH"/>
</dbReference>
<reference evidence="3" key="2">
    <citation type="journal article" date="2014" name="ISME J.">
        <title>Microbial stratification in low pH oxic and suboxic macroscopic growths along an acid mine drainage.</title>
        <authorList>
            <person name="Mendez-Garcia C."/>
            <person name="Mesa V."/>
            <person name="Sprenger R.R."/>
            <person name="Richter M."/>
            <person name="Diez M.S."/>
            <person name="Solano J."/>
            <person name="Bargiela R."/>
            <person name="Golyshina O.V."/>
            <person name="Manteca A."/>
            <person name="Ramos J.L."/>
            <person name="Gallego J.R."/>
            <person name="Llorente I."/>
            <person name="Martins Dos Santos V.A."/>
            <person name="Jensen O.N."/>
            <person name="Pelaez A.I."/>
            <person name="Sanchez J."/>
            <person name="Ferrer M."/>
        </authorList>
    </citation>
    <scope>NUCLEOTIDE SEQUENCE</scope>
</reference>
<dbReference type="Gene3D" id="3.40.50.720">
    <property type="entry name" value="NAD(P)-binding Rossmann-like Domain"/>
    <property type="match status" value="1"/>
</dbReference>
<evidence type="ECO:0000256" key="2">
    <source>
        <dbReference type="ARBA" id="ARBA00023002"/>
    </source>
</evidence>
<sequence>MRHILIIGATSAIATAVARRFAQDGDCFYLVARNPTRLSAVTADLKVRGAHRVETIVMDVRDRAKHLEVLVQAEKALGHIDILLIAHGTLSNQRACEASFEECMKELETNCFSVLSLLTHAANIFEAQRSGTIAVIGSVAGDRGRQSNYVYGTAKAAVATFLQGLRNRL</sequence>
<dbReference type="Pfam" id="PF00106">
    <property type="entry name" value="adh_short"/>
    <property type="match status" value="1"/>
</dbReference>
<name>T0ZRE6_9ZZZZ</name>
<comment type="similarity">
    <text evidence="1">Belongs to the short-chain dehydrogenases/reductases (SDR) family.</text>
</comment>
<keyword evidence="2" id="KW-0560">Oxidoreductase</keyword>
<evidence type="ECO:0000313" key="3">
    <source>
        <dbReference type="EMBL" id="EQD47213.1"/>
    </source>
</evidence>
<dbReference type="EMBL" id="AUZZ01006142">
    <property type="protein sequence ID" value="EQD47213.1"/>
    <property type="molecule type" value="Genomic_DNA"/>
</dbReference>
<dbReference type="InterPro" id="IPR002347">
    <property type="entry name" value="SDR_fam"/>
</dbReference>